<evidence type="ECO:0000259" key="8">
    <source>
        <dbReference type="Pfam" id="PF00892"/>
    </source>
</evidence>
<organism evidence="9">
    <name type="scientific">Salvia splendens</name>
    <name type="common">Scarlet sage</name>
    <dbReference type="NCBI Taxonomy" id="180675"/>
    <lineage>
        <taxon>Eukaryota</taxon>
        <taxon>Viridiplantae</taxon>
        <taxon>Streptophyta</taxon>
        <taxon>Embryophyta</taxon>
        <taxon>Tracheophyta</taxon>
        <taxon>Spermatophyta</taxon>
        <taxon>Magnoliopsida</taxon>
        <taxon>eudicotyledons</taxon>
        <taxon>Gunneridae</taxon>
        <taxon>Pentapetalae</taxon>
        <taxon>asterids</taxon>
        <taxon>lamiids</taxon>
        <taxon>Lamiales</taxon>
        <taxon>Lamiaceae</taxon>
        <taxon>Nepetoideae</taxon>
        <taxon>Mentheae</taxon>
        <taxon>Salviinae</taxon>
        <taxon>Salvia</taxon>
        <taxon>Salvia subgen. Calosphace</taxon>
        <taxon>core Calosphace</taxon>
    </lineage>
</organism>
<dbReference type="PANTHER" id="PTHR31218">
    <property type="entry name" value="WAT1-RELATED PROTEIN"/>
    <property type="match status" value="1"/>
</dbReference>
<dbReference type="GO" id="GO:0022857">
    <property type="term" value="F:transmembrane transporter activity"/>
    <property type="evidence" value="ECO:0007669"/>
    <property type="project" value="InterPro"/>
</dbReference>
<feature type="transmembrane region" description="Helical" evidence="6">
    <location>
        <begin position="225"/>
        <end position="245"/>
    </location>
</feature>
<evidence type="ECO:0000256" key="1">
    <source>
        <dbReference type="ARBA" id="ARBA00004141"/>
    </source>
</evidence>
<reference evidence="9" key="2">
    <citation type="submission" date="2020-08" db="EMBL/GenBank/DDBJ databases">
        <title>Plant Genome Project.</title>
        <authorList>
            <person name="Zhang R.-G."/>
        </authorList>
    </citation>
    <scope>NUCLEOTIDE SEQUENCE</scope>
    <source>
        <strain evidence="9">Huo1</strain>
        <tissue evidence="9">Leaf</tissue>
    </source>
</reference>
<evidence type="ECO:0000256" key="6">
    <source>
        <dbReference type="RuleBase" id="RU363077"/>
    </source>
</evidence>
<protein>
    <recommendedName>
        <fullName evidence="6">WAT1-related protein</fullName>
    </recommendedName>
</protein>
<dbReference type="SUPFAM" id="SSF103481">
    <property type="entry name" value="Multidrug resistance efflux transporter EmrE"/>
    <property type="match status" value="2"/>
</dbReference>
<dbReference type="AlphaFoldDB" id="A0A8X8ZR48"/>
<feature type="transmembrane region" description="Helical" evidence="6">
    <location>
        <begin position="155"/>
        <end position="174"/>
    </location>
</feature>
<feature type="transmembrane region" description="Helical" evidence="6">
    <location>
        <begin position="112"/>
        <end position="135"/>
    </location>
</feature>
<comment type="caution">
    <text evidence="9">The sequence shown here is derived from an EMBL/GenBank/DDBJ whole genome shotgun (WGS) entry which is preliminary data.</text>
</comment>
<feature type="domain" description="EamA" evidence="8">
    <location>
        <begin position="156"/>
        <end position="295"/>
    </location>
</feature>
<evidence type="ECO:0000313" key="9">
    <source>
        <dbReference type="EMBL" id="KAG6413159.1"/>
    </source>
</evidence>
<dbReference type="Pfam" id="PF00892">
    <property type="entry name" value="EamA"/>
    <property type="match status" value="1"/>
</dbReference>
<reference evidence="9" key="1">
    <citation type="submission" date="2018-01" db="EMBL/GenBank/DDBJ databases">
        <authorList>
            <person name="Mao J.F."/>
        </authorList>
    </citation>
    <scope>NUCLEOTIDE SEQUENCE</scope>
    <source>
        <strain evidence="9">Huo1</strain>
        <tissue evidence="9">Leaf</tissue>
    </source>
</reference>
<feature type="transmembrane region" description="Helical" evidence="6">
    <location>
        <begin position="6"/>
        <end position="29"/>
    </location>
</feature>
<gene>
    <name evidence="9" type="ORF">SASPL_125863</name>
</gene>
<feature type="transmembrane region" description="Helical" evidence="6">
    <location>
        <begin position="78"/>
        <end position="100"/>
    </location>
</feature>
<feature type="region of interest" description="Disordered" evidence="7">
    <location>
        <begin position="322"/>
        <end position="370"/>
    </location>
</feature>
<feature type="transmembrane region" description="Helical" evidence="6">
    <location>
        <begin position="41"/>
        <end position="58"/>
    </location>
</feature>
<evidence type="ECO:0000256" key="4">
    <source>
        <dbReference type="ARBA" id="ARBA00022989"/>
    </source>
</evidence>
<keyword evidence="10" id="KW-1185">Reference proteome</keyword>
<comment type="subcellular location">
    <subcellularLocation>
        <location evidence="1 6">Membrane</location>
        <topology evidence="1 6">Multi-pass membrane protein</topology>
    </subcellularLocation>
</comment>
<name>A0A8X8ZR48_SALSN</name>
<dbReference type="InterPro" id="IPR000620">
    <property type="entry name" value="EamA_dom"/>
</dbReference>
<feature type="transmembrane region" description="Helical" evidence="6">
    <location>
        <begin position="186"/>
        <end position="205"/>
    </location>
</feature>
<proteinExistence type="inferred from homology"/>
<evidence type="ECO:0000313" key="10">
    <source>
        <dbReference type="Proteomes" id="UP000298416"/>
    </source>
</evidence>
<feature type="transmembrane region" description="Helical" evidence="6">
    <location>
        <begin position="278"/>
        <end position="297"/>
    </location>
</feature>
<dbReference type="EMBL" id="PNBA02000009">
    <property type="protein sequence ID" value="KAG6413159.1"/>
    <property type="molecule type" value="Genomic_DNA"/>
</dbReference>
<dbReference type="Proteomes" id="UP000298416">
    <property type="component" value="Unassembled WGS sequence"/>
</dbReference>
<keyword evidence="5 6" id="KW-0472">Membrane</keyword>
<feature type="transmembrane region" description="Helical" evidence="6">
    <location>
        <begin position="252"/>
        <end position="272"/>
    </location>
</feature>
<evidence type="ECO:0000256" key="7">
    <source>
        <dbReference type="SAM" id="MobiDB-lite"/>
    </source>
</evidence>
<dbReference type="InterPro" id="IPR030184">
    <property type="entry name" value="WAT1-related"/>
</dbReference>
<evidence type="ECO:0000256" key="2">
    <source>
        <dbReference type="ARBA" id="ARBA00007635"/>
    </source>
</evidence>
<sequence length="370" mass="40120">MDWKKVKPYVGVIILQLGNAGFSIVAKAALNQGSSHFTFSVYRNAFAAAIFIPLALFLESPVIGQNAFYAGLKYSSPTFTSAMCNLLPAITFLLAWILRIEKVKWKEIRSHAKVVGTLITVGGAMMVTLMRGPAIELPWTHKSTHTNGNEGEDPIKGALMITTSCLCYSSFYILQAITLKAYPAGLSLTAAACTIGAVIGTALTLGVERGNAAIWALGWDAKLLAYVYGGIFSSGLGYYLAGVVINAKGPVFLTAFSPLSLVIVAILSSFIFAEQMRVGMVSGAVVIVIGLYMVIWGKTKDHKEAHLNQTSSSFKLTPITSKATLENAGEPERVRNEDEPEEEDARPREGRRISERTRRPPVKYGDYVAR</sequence>
<feature type="compositionally biased region" description="Basic and acidic residues" evidence="7">
    <location>
        <begin position="345"/>
        <end position="358"/>
    </location>
</feature>
<comment type="similarity">
    <text evidence="2 6">Belongs to the drug/metabolite transporter (DMT) superfamily. Plant drug/metabolite exporter (P-DME) (TC 2.A.7.4) family.</text>
</comment>
<dbReference type="GO" id="GO:0016020">
    <property type="term" value="C:membrane"/>
    <property type="evidence" value="ECO:0007669"/>
    <property type="project" value="UniProtKB-SubCell"/>
</dbReference>
<keyword evidence="3 6" id="KW-0812">Transmembrane</keyword>
<dbReference type="InterPro" id="IPR037185">
    <property type="entry name" value="EmrE-like"/>
</dbReference>
<keyword evidence="4 6" id="KW-1133">Transmembrane helix</keyword>
<evidence type="ECO:0000256" key="3">
    <source>
        <dbReference type="ARBA" id="ARBA00022692"/>
    </source>
</evidence>
<accession>A0A8X8ZR48</accession>
<evidence type="ECO:0000256" key="5">
    <source>
        <dbReference type="ARBA" id="ARBA00023136"/>
    </source>
</evidence>